<name>A0ABN8RDI0_9CNID</name>
<reference evidence="1 2" key="1">
    <citation type="submission" date="2022-05" db="EMBL/GenBank/DDBJ databases">
        <authorList>
            <consortium name="Genoscope - CEA"/>
            <person name="William W."/>
        </authorList>
    </citation>
    <scope>NUCLEOTIDE SEQUENCE [LARGE SCALE GENOMIC DNA]</scope>
</reference>
<proteinExistence type="predicted"/>
<gene>
    <name evidence="1" type="ORF">PLOB_00018018</name>
</gene>
<evidence type="ECO:0000313" key="1">
    <source>
        <dbReference type="EMBL" id="CAH3176298.1"/>
    </source>
</evidence>
<accession>A0ABN8RDI0</accession>
<comment type="caution">
    <text evidence="1">The sequence shown here is derived from an EMBL/GenBank/DDBJ whole genome shotgun (WGS) entry which is preliminary data.</text>
</comment>
<sequence>MFENGADQRKLFNAAEKLLGMKDEPLLAEHLDKTIISNDIGRCFVRKVENIRNEIDATPISQSDRDLVPPDKPVVGANIIPRSFRNLSEQNIYDLIQKSVKKSCVLDPLPTTLVRDSLDVLFPVITKL</sequence>
<protein>
    <submittedName>
        <fullName evidence="1">Uncharacterized protein</fullName>
    </submittedName>
</protein>
<dbReference type="Proteomes" id="UP001159405">
    <property type="component" value="Unassembled WGS sequence"/>
</dbReference>
<organism evidence="1 2">
    <name type="scientific">Porites lobata</name>
    <dbReference type="NCBI Taxonomy" id="104759"/>
    <lineage>
        <taxon>Eukaryota</taxon>
        <taxon>Metazoa</taxon>
        <taxon>Cnidaria</taxon>
        <taxon>Anthozoa</taxon>
        <taxon>Hexacorallia</taxon>
        <taxon>Scleractinia</taxon>
        <taxon>Fungiina</taxon>
        <taxon>Poritidae</taxon>
        <taxon>Porites</taxon>
    </lineage>
</organism>
<evidence type="ECO:0000313" key="2">
    <source>
        <dbReference type="Proteomes" id="UP001159405"/>
    </source>
</evidence>
<keyword evidence="2" id="KW-1185">Reference proteome</keyword>
<dbReference type="EMBL" id="CALNXK010000211">
    <property type="protein sequence ID" value="CAH3176298.1"/>
    <property type="molecule type" value="Genomic_DNA"/>
</dbReference>
<feature type="non-terminal residue" evidence="1">
    <location>
        <position position="128"/>
    </location>
</feature>